<name>A0AAW9AC32_9BACL</name>
<proteinExistence type="predicted"/>
<dbReference type="EMBL" id="JAUBDJ010000015">
    <property type="protein sequence ID" value="MDW0118619.1"/>
    <property type="molecule type" value="Genomic_DNA"/>
</dbReference>
<reference evidence="2 3" key="1">
    <citation type="submission" date="2023-06" db="EMBL/GenBank/DDBJ databases">
        <title>Sporosarcina sp. nov., isolated from Korean traditional fermented seafood 'Jeotgal'.</title>
        <authorList>
            <person name="Yang A.I."/>
            <person name="Shin N.-R."/>
        </authorList>
    </citation>
    <scope>NUCLEOTIDE SEQUENCE [LARGE SCALE GENOMIC DNA]</scope>
    <source>
        <strain evidence="2 3">KCTC43456</strain>
    </source>
</reference>
<comment type="caution">
    <text evidence="2">The sequence shown here is derived from an EMBL/GenBank/DDBJ whole genome shotgun (WGS) entry which is preliminary data.</text>
</comment>
<evidence type="ECO:0000313" key="2">
    <source>
        <dbReference type="EMBL" id="MDW0118619.1"/>
    </source>
</evidence>
<feature type="transmembrane region" description="Helical" evidence="1">
    <location>
        <begin position="12"/>
        <end position="32"/>
    </location>
</feature>
<evidence type="ECO:0000313" key="3">
    <source>
        <dbReference type="Proteomes" id="UP001271648"/>
    </source>
</evidence>
<feature type="transmembrane region" description="Helical" evidence="1">
    <location>
        <begin position="192"/>
        <end position="216"/>
    </location>
</feature>
<dbReference type="AlphaFoldDB" id="A0AAW9AC32"/>
<dbReference type="RefSeq" id="WP_283734296.1">
    <property type="nucleotide sequence ID" value="NZ_CP125968.1"/>
</dbReference>
<evidence type="ECO:0000256" key="1">
    <source>
        <dbReference type="SAM" id="Phobius"/>
    </source>
</evidence>
<gene>
    <name evidence="2" type="ORF">QTL97_16965</name>
</gene>
<protein>
    <recommendedName>
        <fullName evidence="4">SMODS and SLOG-associating 2TM effector domain-containing protein</fullName>
    </recommendedName>
</protein>
<accession>A0AAW9AC32</accession>
<keyword evidence="1" id="KW-0472">Membrane</keyword>
<dbReference type="Proteomes" id="UP001271648">
    <property type="component" value="Unassembled WGS sequence"/>
</dbReference>
<keyword evidence="1" id="KW-1133">Transmembrane helix</keyword>
<feature type="transmembrane region" description="Helical" evidence="1">
    <location>
        <begin position="228"/>
        <end position="249"/>
    </location>
</feature>
<sequence length="303" mass="36285">MNINIEKSFIRFWVKSVNIIYLTEHIGGILIINDYLSYLPIVIGIIVACLGYLFGQRSNKIERFYRQLDDNLNGLCGPMYFHLRRIFGENNYENREDYLIEFFGNFNSTNSNISKLGNKDAIEEFIKSEILFVKFKKSRNAKDWKEFWESLYFLDKIISDEYWENFNALYGEYRWFQKTLTSNPFIRFWNELIHISFQTSKFSVISALLFVYLCLWDKYNAKLYPEELYYISIDILSLVVTLFGFLLILKSTTYNRNQKRSIVKIILLKISPKLVEFWDMKVVRTPKKIVIPNMHNKHTERDN</sequence>
<keyword evidence="3" id="KW-1185">Reference proteome</keyword>
<evidence type="ECO:0008006" key="4">
    <source>
        <dbReference type="Google" id="ProtNLM"/>
    </source>
</evidence>
<organism evidence="2 3">
    <name type="scientific">Sporosarcina thermotolerans</name>
    <dbReference type="NCBI Taxonomy" id="633404"/>
    <lineage>
        <taxon>Bacteria</taxon>
        <taxon>Bacillati</taxon>
        <taxon>Bacillota</taxon>
        <taxon>Bacilli</taxon>
        <taxon>Bacillales</taxon>
        <taxon>Caryophanaceae</taxon>
        <taxon>Sporosarcina</taxon>
    </lineage>
</organism>
<feature type="transmembrane region" description="Helical" evidence="1">
    <location>
        <begin position="38"/>
        <end position="55"/>
    </location>
</feature>
<keyword evidence="1" id="KW-0812">Transmembrane</keyword>